<evidence type="ECO:0000313" key="2">
    <source>
        <dbReference type="EMBL" id="SEP00002.1"/>
    </source>
</evidence>
<dbReference type="SUPFAM" id="SSF46785">
    <property type="entry name" value="Winged helix' DNA-binding domain"/>
    <property type="match status" value="1"/>
</dbReference>
<reference evidence="3" key="1">
    <citation type="submission" date="2016-10" db="EMBL/GenBank/DDBJ databases">
        <authorList>
            <person name="Varghese N."/>
            <person name="Submissions S."/>
        </authorList>
    </citation>
    <scope>NUCLEOTIDE SEQUENCE [LARGE SCALE GENOMIC DNA]</scope>
    <source>
        <strain evidence="3">CGMCC 1.10121</strain>
    </source>
</reference>
<name>A0A1H8U9Q7_9EURY</name>
<dbReference type="Proteomes" id="UP000199126">
    <property type="component" value="Unassembled WGS sequence"/>
</dbReference>
<keyword evidence="3" id="KW-1185">Reference proteome</keyword>
<proteinExistence type="predicted"/>
<dbReference type="AlphaFoldDB" id="A0A1H8U9Q7"/>
<dbReference type="EMBL" id="FODV01000010">
    <property type="protein sequence ID" value="SEP00002.1"/>
    <property type="molecule type" value="Genomic_DNA"/>
</dbReference>
<feature type="region of interest" description="Disordered" evidence="1">
    <location>
        <begin position="158"/>
        <end position="180"/>
    </location>
</feature>
<sequence>MSKNAVESFLRSTGGSEILIEIGRGSATFQDLEGGVLASTSTVSNRLTDGREADLIEIKHRPTDHGTQKRYVLTKLGKRVYDWAEKTDFHRKIRARRRVQRELDAKLEEFLGKVNRDRTVLVQDAKPGLSADYSQEEFEYLDTQFEKPSEEELKEATYKRMEEDLTSVNRDNDESESNDS</sequence>
<dbReference type="InterPro" id="IPR036388">
    <property type="entry name" value="WH-like_DNA-bd_sf"/>
</dbReference>
<dbReference type="InterPro" id="IPR036390">
    <property type="entry name" value="WH_DNA-bd_sf"/>
</dbReference>
<organism evidence="2 3">
    <name type="scientific">Halogranum amylolyticum</name>
    <dbReference type="NCBI Taxonomy" id="660520"/>
    <lineage>
        <taxon>Archaea</taxon>
        <taxon>Methanobacteriati</taxon>
        <taxon>Methanobacteriota</taxon>
        <taxon>Stenosarchaea group</taxon>
        <taxon>Halobacteria</taxon>
        <taxon>Halobacteriales</taxon>
        <taxon>Haloferacaceae</taxon>
    </lineage>
</organism>
<gene>
    <name evidence="2" type="ORF">SAMN04487948_11043</name>
</gene>
<evidence type="ECO:0000313" key="3">
    <source>
        <dbReference type="Proteomes" id="UP000199126"/>
    </source>
</evidence>
<protein>
    <submittedName>
        <fullName evidence="2">Uncharacterized protein</fullName>
    </submittedName>
</protein>
<dbReference type="Gene3D" id="1.10.10.10">
    <property type="entry name" value="Winged helix-like DNA-binding domain superfamily/Winged helix DNA-binding domain"/>
    <property type="match status" value="1"/>
</dbReference>
<accession>A0A1H8U9Q7</accession>
<evidence type="ECO:0000256" key="1">
    <source>
        <dbReference type="SAM" id="MobiDB-lite"/>
    </source>
</evidence>